<proteinExistence type="predicted"/>
<name>A0A3T0KTX9_9BACI</name>
<sequence length="73" mass="8610">MKVSELKEIVDKLVRNGNGEMEIVIPDNSRLMTFKKLNKMEINMFYRNGIEFPDVDTGDYCDKENTVKKLFLY</sequence>
<protein>
    <submittedName>
        <fullName evidence="1">Uncharacterized protein</fullName>
    </submittedName>
</protein>
<dbReference type="RefSeq" id="WP_127760784.1">
    <property type="nucleotide sequence ID" value="NZ_CP026095.1"/>
</dbReference>
<evidence type="ECO:0000313" key="2">
    <source>
        <dbReference type="Proteomes" id="UP000283095"/>
    </source>
</evidence>
<dbReference type="AlphaFoldDB" id="A0A3T0KTX9"/>
<dbReference type="KEGG" id="pasa:BAOM_3042"/>
<organism evidence="1 2">
    <name type="scientific">Peribacillus asahii</name>
    <dbReference type="NCBI Taxonomy" id="228899"/>
    <lineage>
        <taxon>Bacteria</taxon>
        <taxon>Bacillati</taxon>
        <taxon>Bacillota</taxon>
        <taxon>Bacilli</taxon>
        <taxon>Bacillales</taxon>
        <taxon>Bacillaceae</taxon>
        <taxon>Peribacillus</taxon>
    </lineage>
</organism>
<gene>
    <name evidence="1" type="ORF">BAOM_3042</name>
</gene>
<evidence type="ECO:0000313" key="1">
    <source>
        <dbReference type="EMBL" id="AZV43651.1"/>
    </source>
</evidence>
<reference evidence="1 2" key="1">
    <citation type="submission" date="2018-01" db="EMBL/GenBank/DDBJ databases">
        <title>Bacillus asahii Genome sequencing and assembly.</title>
        <authorList>
            <person name="Jiang H."/>
            <person name="Feng Y."/>
            <person name="Zhao F."/>
            <person name="Lin X."/>
        </authorList>
    </citation>
    <scope>NUCLEOTIDE SEQUENCE [LARGE SCALE GENOMIC DNA]</scope>
    <source>
        <strain evidence="1 2">OM18</strain>
    </source>
</reference>
<dbReference type="Proteomes" id="UP000283095">
    <property type="component" value="Chromosome"/>
</dbReference>
<accession>A0A3T0KTX9</accession>
<dbReference type="EMBL" id="CP026095">
    <property type="protein sequence ID" value="AZV43651.1"/>
    <property type="molecule type" value="Genomic_DNA"/>
</dbReference>